<reference evidence="1" key="1">
    <citation type="submission" date="2014-11" db="EMBL/GenBank/DDBJ databases">
        <authorList>
            <person name="Amaro Gonzalez C."/>
        </authorList>
    </citation>
    <scope>NUCLEOTIDE SEQUENCE</scope>
</reference>
<organism evidence="1">
    <name type="scientific">Anguilla anguilla</name>
    <name type="common">European freshwater eel</name>
    <name type="synonym">Muraena anguilla</name>
    <dbReference type="NCBI Taxonomy" id="7936"/>
    <lineage>
        <taxon>Eukaryota</taxon>
        <taxon>Metazoa</taxon>
        <taxon>Chordata</taxon>
        <taxon>Craniata</taxon>
        <taxon>Vertebrata</taxon>
        <taxon>Euteleostomi</taxon>
        <taxon>Actinopterygii</taxon>
        <taxon>Neopterygii</taxon>
        <taxon>Teleostei</taxon>
        <taxon>Anguilliformes</taxon>
        <taxon>Anguillidae</taxon>
        <taxon>Anguilla</taxon>
    </lineage>
</organism>
<accession>A0A0E9RYQ6</accession>
<dbReference type="EMBL" id="GBXM01075067">
    <property type="protein sequence ID" value="JAH33510.1"/>
    <property type="molecule type" value="Transcribed_RNA"/>
</dbReference>
<name>A0A0E9RYQ6_ANGAN</name>
<proteinExistence type="predicted"/>
<dbReference type="AlphaFoldDB" id="A0A0E9RYQ6"/>
<reference evidence="1" key="2">
    <citation type="journal article" date="2015" name="Fish Shellfish Immunol.">
        <title>Early steps in the European eel (Anguilla anguilla)-Vibrio vulnificus interaction in the gills: Role of the RtxA13 toxin.</title>
        <authorList>
            <person name="Callol A."/>
            <person name="Pajuelo D."/>
            <person name="Ebbesson L."/>
            <person name="Teles M."/>
            <person name="MacKenzie S."/>
            <person name="Amaro C."/>
        </authorList>
    </citation>
    <scope>NUCLEOTIDE SEQUENCE</scope>
</reference>
<protein>
    <submittedName>
        <fullName evidence="1">Uncharacterized protein</fullName>
    </submittedName>
</protein>
<evidence type="ECO:0000313" key="1">
    <source>
        <dbReference type="EMBL" id="JAH33510.1"/>
    </source>
</evidence>
<sequence length="29" mass="3345">MHKCKSGEGIFACRHLDHFKAITRVGMRD</sequence>